<evidence type="ECO:0000256" key="1">
    <source>
        <dbReference type="ARBA" id="ARBA00010587"/>
    </source>
</evidence>
<keyword evidence="3" id="KW-0408">Iron</keyword>
<evidence type="ECO:0000313" key="4">
    <source>
        <dbReference type="EMBL" id="ODS32505.1"/>
    </source>
</evidence>
<protein>
    <submittedName>
        <fullName evidence="4">Uncharacterized protein</fullName>
    </submittedName>
</protein>
<reference evidence="4 5" key="1">
    <citation type="submission" date="2016-07" db="EMBL/GenBank/DDBJ databases">
        <title>Draft genome of Scalindua rubra, obtained from a brine-seawater interface in the Red Sea, sheds light on salt adaptation in anammox bacteria.</title>
        <authorList>
            <person name="Speth D.R."/>
            <person name="Lagkouvardos I."/>
            <person name="Wang Y."/>
            <person name="Qian P.-Y."/>
            <person name="Dutilh B.E."/>
            <person name="Jetten M.S."/>
        </authorList>
    </citation>
    <scope>NUCLEOTIDE SEQUENCE [LARGE SCALE GENOMIC DNA]</scope>
    <source>
        <strain evidence="4">BSI-1</strain>
    </source>
</reference>
<dbReference type="AlphaFoldDB" id="A0A1E3XA34"/>
<keyword evidence="2" id="KW-0479">Metal-binding</keyword>
<evidence type="ECO:0000256" key="2">
    <source>
        <dbReference type="ARBA" id="ARBA00022723"/>
    </source>
</evidence>
<evidence type="ECO:0000313" key="5">
    <source>
        <dbReference type="Proteomes" id="UP000094056"/>
    </source>
</evidence>
<gene>
    <name evidence="4" type="ORF">SCARUB_02357</name>
</gene>
<dbReference type="EMBL" id="MAYW01000059">
    <property type="protein sequence ID" value="ODS32505.1"/>
    <property type="molecule type" value="Genomic_DNA"/>
</dbReference>
<dbReference type="GO" id="GO:0046872">
    <property type="term" value="F:metal ion binding"/>
    <property type="evidence" value="ECO:0007669"/>
    <property type="project" value="UniProtKB-KW"/>
</dbReference>
<organism evidence="4 5">
    <name type="scientific">Candidatus Scalindua rubra</name>
    <dbReference type="NCBI Taxonomy" id="1872076"/>
    <lineage>
        <taxon>Bacteria</taxon>
        <taxon>Pseudomonadati</taxon>
        <taxon>Planctomycetota</taxon>
        <taxon>Candidatus Brocadiia</taxon>
        <taxon>Candidatus Brocadiales</taxon>
        <taxon>Candidatus Scalinduaceae</taxon>
        <taxon>Candidatus Scalindua</taxon>
    </lineage>
</organism>
<proteinExistence type="inferred from homology"/>
<name>A0A1E3XA34_9BACT</name>
<dbReference type="InterPro" id="IPR035938">
    <property type="entry name" value="Hemerythrin-like_sf"/>
</dbReference>
<dbReference type="SUPFAM" id="SSF47188">
    <property type="entry name" value="Hemerythrin-like"/>
    <property type="match status" value="1"/>
</dbReference>
<comment type="caution">
    <text evidence="4">The sequence shown here is derived from an EMBL/GenBank/DDBJ whole genome shotgun (WGS) entry which is preliminary data.</text>
</comment>
<comment type="similarity">
    <text evidence="1">Belongs to the hemerythrin family.</text>
</comment>
<evidence type="ECO:0000256" key="3">
    <source>
        <dbReference type="ARBA" id="ARBA00023004"/>
    </source>
</evidence>
<sequence>MIKFGYPDYLFHKNEHLDFSNETLAYKHKIISGDYHIAKEILVKQ</sequence>
<dbReference type="Proteomes" id="UP000094056">
    <property type="component" value="Unassembled WGS sequence"/>
</dbReference>
<accession>A0A1E3XA34</accession>